<keyword evidence="2" id="KW-1185">Reference proteome</keyword>
<reference evidence="1" key="1">
    <citation type="submission" date="2020-01" db="EMBL/GenBank/DDBJ databases">
        <authorList>
            <person name="Mishra B."/>
        </authorList>
    </citation>
    <scope>NUCLEOTIDE SEQUENCE [LARGE SCALE GENOMIC DNA]</scope>
</reference>
<evidence type="ECO:0000313" key="1">
    <source>
        <dbReference type="EMBL" id="CAA7029215.1"/>
    </source>
</evidence>
<sequence>MSKAPCKDKIRLLQKGNVLSGFLIARGSVESAKKKASQEQEVLNGYSVQMGYNLMVRDCIQIWFEAGCYSQERTAGFSITELQVSGSFRKRAQGCFEMELLK</sequence>
<evidence type="ECO:0000313" key="2">
    <source>
        <dbReference type="Proteomes" id="UP000467841"/>
    </source>
</evidence>
<dbReference type="EMBL" id="CACVBM020001078">
    <property type="protein sequence ID" value="CAA7029215.1"/>
    <property type="molecule type" value="Genomic_DNA"/>
</dbReference>
<accession>A0A6D2IJU1</accession>
<dbReference type="Proteomes" id="UP000467841">
    <property type="component" value="Unassembled WGS sequence"/>
</dbReference>
<protein>
    <submittedName>
        <fullName evidence="1">Uncharacterized protein</fullName>
    </submittedName>
</protein>
<gene>
    <name evidence="1" type="ORF">MERR_LOCUS16450</name>
</gene>
<organism evidence="1 2">
    <name type="scientific">Microthlaspi erraticum</name>
    <dbReference type="NCBI Taxonomy" id="1685480"/>
    <lineage>
        <taxon>Eukaryota</taxon>
        <taxon>Viridiplantae</taxon>
        <taxon>Streptophyta</taxon>
        <taxon>Embryophyta</taxon>
        <taxon>Tracheophyta</taxon>
        <taxon>Spermatophyta</taxon>
        <taxon>Magnoliopsida</taxon>
        <taxon>eudicotyledons</taxon>
        <taxon>Gunneridae</taxon>
        <taxon>Pentapetalae</taxon>
        <taxon>rosids</taxon>
        <taxon>malvids</taxon>
        <taxon>Brassicales</taxon>
        <taxon>Brassicaceae</taxon>
        <taxon>Coluteocarpeae</taxon>
        <taxon>Microthlaspi</taxon>
    </lineage>
</organism>
<comment type="caution">
    <text evidence="1">The sequence shown here is derived from an EMBL/GenBank/DDBJ whole genome shotgun (WGS) entry which is preliminary data.</text>
</comment>
<dbReference type="AlphaFoldDB" id="A0A6D2IJU1"/>
<proteinExistence type="predicted"/>
<name>A0A6D2IJU1_9BRAS</name>